<keyword evidence="1" id="KW-0479">Metal-binding</keyword>
<dbReference type="Pfam" id="PF12874">
    <property type="entry name" value="zf-met"/>
    <property type="match status" value="1"/>
</dbReference>
<feature type="domain" description="C2H2-type" evidence="2">
    <location>
        <begin position="66"/>
        <end position="88"/>
    </location>
</feature>
<dbReference type="OrthoDB" id="4161238at2759"/>
<dbReference type="GO" id="GO:0003676">
    <property type="term" value="F:nucleic acid binding"/>
    <property type="evidence" value="ECO:0007669"/>
    <property type="project" value="InterPro"/>
</dbReference>
<evidence type="ECO:0000313" key="4">
    <source>
        <dbReference type="Proteomes" id="UP000481861"/>
    </source>
</evidence>
<dbReference type="InterPro" id="IPR003604">
    <property type="entry name" value="Matrin/U1-like-C_Znf_C2H2"/>
</dbReference>
<dbReference type="SMART" id="SM00451">
    <property type="entry name" value="ZnF_U1"/>
    <property type="match status" value="1"/>
</dbReference>
<organism evidence="3 4">
    <name type="scientific">Massariosphaeria phaeospora</name>
    <dbReference type="NCBI Taxonomy" id="100035"/>
    <lineage>
        <taxon>Eukaryota</taxon>
        <taxon>Fungi</taxon>
        <taxon>Dikarya</taxon>
        <taxon>Ascomycota</taxon>
        <taxon>Pezizomycotina</taxon>
        <taxon>Dothideomycetes</taxon>
        <taxon>Pleosporomycetidae</taxon>
        <taxon>Pleosporales</taxon>
        <taxon>Pleosporales incertae sedis</taxon>
        <taxon>Massariosphaeria</taxon>
    </lineage>
</organism>
<dbReference type="AlphaFoldDB" id="A0A7C8IBV3"/>
<dbReference type="InterPro" id="IPR013087">
    <property type="entry name" value="Znf_C2H2_type"/>
</dbReference>
<comment type="caution">
    <text evidence="3">The sequence shown here is derived from an EMBL/GenBank/DDBJ whole genome shotgun (WGS) entry which is preliminary data.</text>
</comment>
<dbReference type="Proteomes" id="UP000481861">
    <property type="component" value="Unassembled WGS sequence"/>
</dbReference>
<dbReference type="PROSITE" id="PS00028">
    <property type="entry name" value="ZINC_FINGER_C2H2_1"/>
    <property type="match status" value="1"/>
</dbReference>
<gene>
    <name evidence="3" type="ORF">BDV95DRAFT_95257</name>
</gene>
<evidence type="ECO:0000313" key="3">
    <source>
        <dbReference type="EMBL" id="KAF2869267.1"/>
    </source>
</evidence>
<evidence type="ECO:0000256" key="1">
    <source>
        <dbReference type="ARBA" id="ARBA00022771"/>
    </source>
</evidence>
<dbReference type="SUPFAM" id="SSF57667">
    <property type="entry name" value="beta-beta-alpha zinc fingers"/>
    <property type="match status" value="1"/>
</dbReference>
<proteinExistence type="predicted"/>
<dbReference type="GO" id="GO:0008270">
    <property type="term" value="F:zinc ion binding"/>
    <property type="evidence" value="ECO:0007669"/>
    <property type="project" value="UniProtKB-KW"/>
</dbReference>
<keyword evidence="1" id="KW-0862">Zinc</keyword>
<protein>
    <recommendedName>
        <fullName evidence="2">C2H2-type domain-containing protein</fullName>
    </recommendedName>
</protein>
<name>A0A7C8IBV3_9PLEO</name>
<keyword evidence="1" id="KW-0863">Zinc-finger</keyword>
<dbReference type="EMBL" id="JAADJZ010000016">
    <property type="protein sequence ID" value="KAF2869267.1"/>
    <property type="molecule type" value="Genomic_DNA"/>
</dbReference>
<reference evidence="3 4" key="1">
    <citation type="submission" date="2020-01" db="EMBL/GenBank/DDBJ databases">
        <authorList>
            <consortium name="DOE Joint Genome Institute"/>
            <person name="Haridas S."/>
            <person name="Albert R."/>
            <person name="Binder M."/>
            <person name="Bloem J."/>
            <person name="Labutti K."/>
            <person name="Salamov A."/>
            <person name="Andreopoulos B."/>
            <person name="Baker S.E."/>
            <person name="Barry K."/>
            <person name="Bills G."/>
            <person name="Bluhm B.H."/>
            <person name="Cannon C."/>
            <person name="Castanera R."/>
            <person name="Culley D.E."/>
            <person name="Daum C."/>
            <person name="Ezra D."/>
            <person name="Gonzalez J.B."/>
            <person name="Henrissat B."/>
            <person name="Kuo A."/>
            <person name="Liang C."/>
            <person name="Lipzen A."/>
            <person name="Lutzoni F."/>
            <person name="Magnuson J."/>
            <person name="Mondo S."/>
            <person name="Nolan M."/>
            <person name="Ohm R."/>
            <person name="Pangilinan J."/>
            <person name="Park H.-J.H."/>
            <person name="Ramirez L."/>
            <person name="Alfaro M."/>
            <person name="Sun H."/>
            <person name="Tritt A."/>
            <person name="Yoshinaga Y."/>
            <person name="Zwiers L.-H.L."/>
            <person name="Turgeon B.G."/>
            <person name="Goodwin S.B."/>
            <person name="Spatafora J.W."/>
            <person name="Crous P.W."/>
            <person name="Grigoriev I.V."/>
        </authorList>
    </citation>
    <scope>NUCLEOTIDE SEQUENCE [LARGE SCALE GENOMIC DNA]</scope>
    <source>
        <strain evidence="3 4">CBS 611.86</strain>
    </source>
</reference>
<keyword evidence="4" id="KW-1185">Reference proteome</keyword>
<evidence type="ECO:0000259" key="2">
    <source>
        <dbReference type="PROSITE" id="PS00028"/>
    </source>
</evidence>
<dbReference type="InterPro" id="IPR036236">
    <property type="entry name" value="Znf_C2H2_sf"/>
</dbReference>
<dbReference type="Gene3D" id="3.30.160.60">
    <property type="entry name" value="Classic Zinc Finger"/>
    <property type="match status" value="1"/>
</dbReference>
<accession>A0A7C8IBV3</accession>
<sequence length="149" mass="16972">MAVLRRERRLARGIKNYHRRMELDAVAFRGANAARSRLFKQQNSERHAQTEKRILDNVRNDRRHACDLCDIALTSPAALRKHLGSKNHLENTRLAAAGKSKPALSRALNTQRRSVAKPLAAERHFCSTCNFNNATADQLKGHFRTQSYL</sequence>